<dbReference type="GO" id="GO:0140662">
    <property type="term" value="F:ATP-dependent protein folding chaperone"/>
    <property type="evidence" value="ECO:0007669"/>
    <property type="project" value="InterPro"/>
</dbReference>
<keyword evidence="5" id="KW-1185">Reference proteome</keyword>
<dbReference type="SUPFAM" id="SSF117281">
    <property type="entry name" value="Kelch motif"/>
    <property type="match status" value="1"/>
</dbReference>
<comment type="caution">
    <text evidence="4">The sequence shown here is derived from an EMBL/GenBank/DDBJ whole genome shotgun (WGS) entry which is preliminary data.</text>
</comment>
<dbReference type="FunFam" id="3.30.420.40:FF:000028">
    <property type="entry name" value="heat shock 70 kDa protein-like"/>
    <property type="match status" value="1"/>
</dbReference>
<comment type="similarity">
    <text evidence="1">Belongs to the heat shock protein 70 family.</text>
</comment>
<dbReference type="EMBL" id="LIAE01010027">
    <property type="protein sequence ID" value="PAV66906.1"/>
    <property type="molecule type" value="Genomic_DNA"/>
</dbReference>
<dbReference type="GO" id="GO:0005524">
    <property type="term" value="F:ATP binding"/>
    <property type="evidence" value="ECO:0007669"/>
    <property type="project" value="UniProtKB-KW"/>
</dbReference>
<dbReference type="Proteomes" id="UP000218231">
    <property type="component" value="Unassembled WGS sequence"/>
</dbReference>
<evidence type="ECO:0000256" key="1">
    <source>
        <dbReference type="ARBA" id="ARBA00007381"/>
    </source>
</evidence>
<evidence type="ECO:0000256" key="3">
    <source>
        <dbReference type="ARBA" id="ARBA00022840"/>
    </source>
</evidence>
<protein>
    <submittedName>
        <fullName evidence="4">Uncharacterized protein</fullName>
    </submittedName>
</protein>
<accession>A0A2A2JYQ8</accession>
<dbReference type="InterPro" id="IPR015915">
    <property type="entry name" value="Kelch-typ_b-propeller"/>
</dbReference>
<reference evidence="4 5" key="1">
    <citation type="journal article" date="2017" name="Curr. Biol.">
        <title>Genome architecture and evolution of a unichromosomal asexual nematode.</title>
        <authorList>
            <person name="Fradin H."/>
            <person name="Zegar C."/>
            <person name="Gutwein M."/>
            <person name="Lucas J."/>
            <person name="Kovtun M."/>
            <person name="Corcoran D."/>
            <person name="Baugh L.R."/>
            <person name="Kiontke K."/>
            <person name="Gunsalus K."/>
            <person name="Fitch D.H."/>
            <person name="Piano F."/>
        </authorList>
    </citation>
    <scope>NUCLEOTIDE SEQUENCE [LARGE SCALE GENOMIC DNA]</scope>
    <source>
        <strain evidence="4">PF1309</strain>
    </source>
</reference>
<evidence type="ECO:0000313" key="4">
    <source>
        <dbReference type="EMBL" id="PAV66906.1"/>
    </source>
</evidence>
<dbReference type="SUPFAM" id="SSF53067">
    <property type="entry name" value="Actin-like ATPase domain"/>
    <property type="match status" value="2"/>
</dbReference>
<dbReference type="InterPro" id="IPR013126">
    <property type="entry name" value="Hsp_70_fam"/>
</dbReference>
<evidence type="ECO:0000256" key="2">
    <source>
        <dbReference type="ARBA" id="ARBA00022741"/>
    </source>
</evidence>
<sequence>MPSVVAYCEPEILAGNPALMCNTDVTNILYAEILKKLKTNVEKRLSTKVTGAVVTVPALFQENQIAATKRAAELAGLELKYLLEEPTSAAIAYNHKKKFENSKLLIFDFGGGTLDISIAEIKDKNLEVKAVGGDTQLDEAIAHGAAIIANALEKGIEIPLINNTMNELARNINSLHIGGDNSFDNSHKILFYCPDPPEWRSGASVAYCKDKLYCLGGCIPGTIRAADRVDLLMDGDGGVITRYIDYQAMNGNGLELEKFQKHEAISELHR</sequence>
<dbReference type="Pfam" id="PF00012">
    <property type="entry name" value="HSP70"/>
    <property type="match status" value="1"/>
</dbReference>
<dbReference type="STRING" id="2018661.A0A2A2JYQ8"/>
<evidence type="ECO:0000313" key="5">
    <source>
        <dbReference type="Proteomes" id="UP000218231"/>
    </source>
</evidence>
<dbReference type="OrthoDB" id="6718630at2759"/>
<organism evidence="4 5">
    <name type="scientific">Diploscapter pachys</name>
    <dbReference type="NCBI Taxonomy" id="2018661"/>
    <lineage>
        <taxon>Eukaryota</taxon>
        <taxon>Metazoa</taxon>
        <taxon>Ecdysozoa</taxon>
        <taxon>Nematoda</taxon>
        <taxon>Chromadorea</taxon>
        <taxon>Rhabditida</taxon>
        <taxon>Rhabditina</taxon>
        <taxon>Rhabditomorpha</taxon>
        <taxon>Rhabditoidea</taxon>
        <taxon>Rhabditidae</taxon>
        <taxon>Diploscapter</taxon>
    </lineage>
</organism>
<keyword evidence="2" id="KW-0547">Nucleotide-binding</keyword>
<dbReference type="PANTHER" id="PTHR19375">
    <property type="entry name" value="HEAT SHOCK PROTEIN 70KDA"/>
    <property type="match status" value="1"/>
</dbReference>
<keyword evidence="3" id="KW-0067">ATP-binding</keyword>
<dbReference type="InterPro" id="IPR043129">
    <property type="entry name" value="ATPase_NBD"/>
</dbReference>
<name>A0A2A2JYQ8_9BILA</name>
<gene>
    <name evidence="4" type="ORF">WR25_00396</name>
</gene>
<proteinExistence type="inferred from homology"/>
<dbReference type="Gene3D" id="3.30.420.40">
    <property type="match status" value="2"/>
</dbReference>
<dbReference type="PRINTS" id="PR00301">
    <property type="entry name" value="HEATSHOCK70"/>
</dbReference>
<dbReference type="AlphaFoldDB" id="A0A2A2JYQ8"/>